<evidence type="ECO:0000256" key="3">
    <source>
        <dbReference type="ARBA" id="ARBA00022837"/>
    </source>
</evidence>
<evidence type="ECO:0000256" key="1">
    <source>
        <dbReference type="ARBA" id="ARBA00004496"/>
    </source>
</evidence>
<dbReference type="PROSITE" id="PS00018">
    <property type="entry name" value="EF_HAND_1"/>
    <property type="match status" value="2"/>
</dbReference>
<dbReference type="PANTHER" id="PTHR12085:SF3">
    <property type="entry name" value="SERINE_THREONINE-PROTEIN PHOSPHATASE 2A REGULATORY SUBUNIT B'' SUBUNIT GAMMA"/>
    <property type="match status" value="1"/>
</dbReference>
<dbReference type="EMBL" id="JAPFFF010000006">
    <property type="protein sequence ID" value="KAK8888055.1"/>
    <property type="molecule type" value="Genomic_DNA"/>
</dbReference>
<comment type="subcellular location">
    <subcellularLocation>
        <location evidence="1">Cytoplasm</location>
    </subcellularLocation>
</comment>
<protein>
    <submittedName>
        <fullName evidence="4">Serine/threonine-protein phosphatase 2A regulatory subunit B'' subunit gamma</fullName>
    </submittedName>
</protein>
<comment type="caution">
    <text evidence="4">The sequence shown here is derived from an EMBL/GenBank/DDBJ whole genome shotgun (WGS) entry which is preliminary data.</text>
</comment>
<dbReference type="PANTHER" id="PTHR12085">
    <property type="entry name" value="SERINE/THREONINE-PROTEIN PHOSPHATASE 2A REGULATORY SUBUNIT B'' SUBUNIT GAMMA"/>
    <property type="match status" value="1"/>
</dbReference>
<organism evidence="4 5">
    <name type="scientific">Tritrichomonas musculus</name>
    <dbReference type="NCBI Taxonomy" id="1915356"/>
    <lineage>
        <taxon>Eukaryota</taxon>
        <taxon>Metamonada</taxon>
        <taxon>Parabasalia</taxon>
        <taxon>Tritrichomonadida</taxon>
        <taxon>Tritrichomonadidae</taxon>
        <taxon>Tritrichomonas</taxon>
    </lineage>
</organism>
<keyword evidence="3" id="KW-0106">Calcium</keyword>
<dbReference type="InterPro" id="IPR018247">
    <property type="entry name" value="EF_Hand_1_Ca_BS"/>
</dbReference>
<keyword evidence="2" id="KW-0963">Cytoplasm</keyword>
<keyword evidence="5" id="KW-1185">Reference proteome</keyword>
<sequence length="431" mass="50188">MISFLFPSNVPQLLNDSKYDETKKEYEQIYQRLSDTSIPPFLIKSSPKSTNLYRIIMNFNKKNSISALRKRFPTIEDADQLNEAIKSLNTNSFPSLRQRAKQLKYSDYCIIKEKCPHLSQFLTSKLFLDLSNTNHTVFQNDLISHVIIQSYSVEYCIKLIQKDKKNTGSLTKSQFIKFVQEISQDFEFIDDLSDAIEKGFFIYCSYVTERFFVSLDPLKTGRISIENIVESDLFLCLVKLAERDGTPNPFDDKAAMHFLNEFIQMDGDKDGLLTKDDLLHMPGTRFTLSFVDQVFDTIASSCMTDFGWYFRFKIAYGNLGKPWANLFFFDIMDIDKNNELNETEVNYFFHDLALDYEDFYQKDHPPFENFATELFDICSATSSRISKDEFINLTEAPKFVKHLVDLAAFAKWEHNDTIPVRGENYDDDDEL</sequence>
<evidence type="ECO:0000313" key="5">
    <source>
        <dbReference type="Proteomes" id="UP001470230"/>
    </source>
</evidence>
<proteinExistence type="predicted"/>
<evidence type="ECO:0000313" key="4">
    <source>
        <dbReference type="EMBL" id="KAK8888055.1"/>
    </source>
</evidence>
<dbReference type="Proteomes" id="UP001470230">
    <property type="component" value="Unassembled WGS sequence"/>
</dbReference>
<dbReference type="SUPFAM" id="SSF47473">
    <property type="entry name" value="EF-hand"/>
    <property type="match status" value="1"/>
</dbReference>
<evidence type="ECO:0000256" key="2">
    <source>
        <dbReference type="ARBA" id="ARBA00022490"/>
    </source>
</evidence>
<dbReference type="InterPro" id="IPR011992">
    <property type="entry name" value="EF-hand-dom_pair"/>
</dbReference>
<gene>
    <name evidence="4" type="ORF">M9Y10_039115</name>
</gene>
<accession>A0ABR2KAB2</accession>
<dbReference type="Gene3D" id="1.10.238.10">
    <property type="entry name" value="EF-hand"/>
    <property type="match status" value="1"/>
</dbReference>
<dbReference type="InterPro" id="IPR039865">
    <property type="entry name" value="PPP2R3C"/>
</dbReference>
<name>A0ABR2KAB2_9EUKA</name>
<reference evidence="4 5" key="1">
    <citation type="submission" date="2024-04" db="EMBL/GenBank/DDBJ databases">
        <title>Tritrichomonas musculus Genome.</title>
        <authorList>
            <person name="Alves-Ferreira E."/>
            <person name="Grigg M."/>
            <person name="Lorenzi H."/>
            <person name="Galac M."/>
        </authorList>
    </citation>
    <scope>NUCLEOTIDE SEQUENCE [LARGE SCALE GENOMIC DNA]</scope>
    <source>
        <strain evidence="4 5">EAF2021</strain>
    </source>
</reference>